<name>A0ABT7S6H7_9CELL</name>
<protein>
    <submittedName>
        <fullName evidence="4">Sugar ABC transporter substrate-binding protein</fullName>
    </submittedName>
</protein>
<dbReference type="RefSeq" id="WP_289445643.1">
    <property type="nucleotide sequence ID" value="NZ_JAUCGR010000001.1"/>
</dbReference>
<proteinExistence type="predicted"/>
<comment type="caution">
    <text evidence="4">The sequence shown here is derived from an EMBL/GenBank/DDBJ whole genome shotgun (WGS) entry which is preliminary data.</text>
</comment>
<evidence type="ECO:0000313" key="5">
    <source>
        <dbReference type="Proteomes" id="UP001321453"/>
    </source>
</evidence>
<gene>
    <name evidence="4" type="primary">chvE</name>
    <name evidence="4" type="ORF">QRT05_04430</name>
</gene>
<reference evidence="4 5" key="1">
    <citation type="submission" date="2023-06" db="EMBL/GenBank/DDBJ databases">
        <title>Cellulomonas sp. MW9 Whole genome sequence.</title>
        <authorList>
            <person name="Park S."/>
        </authorList>
    </citation>
    <scope>NUCLEOTIDE SEQUENCE [LARGE SCALE GENOMIC DNA]</scope>
    <source>
        <strain evidence="4 5">MW9</strain>
    </source>
</reference>
<dbReference type="Proteomes" id="UP001321453">
    <property type="component" value="Unassembled WGS sequence"/>
</dbReference>
<sequence length="361" mass="38052">MRSGTRRTGTAFALVLGMTAVLGGCSWGESSDEAPLVGLAMPTTEQSRWVADGDNLEAQFTSLGYQVDKKYAENDVAGQVAQVQAMIDEGADALVIGSVDGKALAGVLAQAHAAGIPVISYDRLIRDSKDVDFYASFDNARVGVMQGNALLRGLGILDATGAPTGKKGPFNIEVFAGSPDDNNATVFYDGAMSVLKPYLDSKVLVVPSGQVAREDVAIASWDPKTGGKRMDSLLGAYKNRHLDGILAPNDGLAQAAIASAKSLGYVPVVTGQDSEIPAVKSVADGEQYMTVYKDTRQLAEVTVAMVSALLKGTQPEVNDTATYDNGVKVVPSYLLAPQEVNKDNYRRLLVDGGYYTAEEVG</sequence>
<evidence type="ECO:0000256" key="2">
    <source>
        <dbReference type="ARBA" id="ARBA00022729"/>
    </source>
</evidence>
<feature type="domain" description="Periplasmic binding protein" evidence="3">
    <location>
        <begin position="37"/>
        <end position="313"/>
    </location>
</feature>
<dbReference type="PROSITE" id="PS51257">
    <property type="entry name" value="PROKAR_LIPOPROTEIN"/>
    <property type="match status" value="1"/>
</dbReference>
<dbReference type="InterPro" id="IPR025997">
    <property type="entry name" value="SBP_2_dom"/>
</dbReference>
<accession>A0ABT7S6H7</accession>
<comment type="subcellular location">
    <subcellularLocation>
        <location evidence="1">Cell envelope</location>
    </subcellularLocation>
</comment>
<dbReference type="Gene3D" id="3.40.50.2300">
    <property type="match status" value="2"/>
</dbReference>
<evidence type="ECO:0000313" key="4">
    <source>
        <dbReference type="EMBL" id="MDM7830569.1"/>
    </source>
</evidence>
<keyword evidence="5" id="KW-1185">Reference proteome</keyword>
<dbReference type="PANTHER" id="PTHR30036">
    <property type="entry name" value="D-XYLOSE-BINDING PERIPLASMIC PROTEIN"/>
    <property type="match status" value="1"/>
</dbReference>
<dbReference type="InterPro" id="IPR028082">
    <property type="entry name" value="Peripla_BP_I"/>
</dbReference>
<dbReference type="CDD" id="cd19994">
    <property type="entry name" value="PBP1_ChvE"/>
    <property type="match status" value="1"/>
</dbReference>
<dbReference type="SUPFAM" id="SSF53822">
    <property type="entry name" value="Periplasmic binding protein-like I"/>
    <property type="match status" value="1"/>
</dbReference>
<evidence type="ECO:0000256" key="1">
    <source>
        <dbReference type="ARBA" id="ARBA00004196"/>
    </source>
</evidence>
<dbReference type="Pfam" id="PF13407">
    <property type="entry name" value="Peripla_BP_4"/>
    <property type="match status" value="1"/>
</dbReference>
<evidence type="ECO:0000259" key="3">
    <source>
        <dbReference type="Pfam" id="PF13407"/>
    </source>
</evidence>
<dbReference type="InterPro" id="IPR050555">
    <property type="entry name" value="Bact_Solute-Bind_Prot2"/>
</dbReference>
<keyword evidence="2" id="KW-0732">Signal</keyword>
<dbReference type="PANTHER" id="PTHR30036:SF1">
    <property type="entry name" value="D-XYLOSE-BINDING PERIPLASMIC PROTEIN"/>
    <property type="match status" value="1"/>
</dbReference>
<organism evidence="4 5">
    <name type="scientific">Cellulomonas edaphi</name>
    <dbReference type="NCBI Taxonomy" id="3053468"/>
    <lineage>
        <taxon>Bacteria</taxon>
        <taxon>Bacillati</taxon>
        <taxon>Actinomycetota</taxon>
        <taxon>Actinomycetes</taxon>
        <taxon>Micrococcales</taxon>
        <taxon>Cellulomonadaceae</taxon>
        <taxon>Cellulomonas</taxon>
    </lineage>
</organism>
<dbReference type="EMBL" id="JAUCGR010000001">
    <property type="protein sequence ID" value="MDM7830569.1"/>
    <property type="molecule type" value="Genomic_DNA"/>
</dbReference>